<dbReference type="RefSeq" id="XP_033531200.1">
    <property type="nucleotide sequence ID" value="XM_033680083.1"/>
</dbReference>
<dbReference type="EMBL" id="ML975171">
    <property type="protein sequence ID" value="KAF1809569.1"/>
    <property type="molecule type" value="Genomic_DNA"/>
</dbReference>
<reference evidence="3" key="2">
    <citation type="submission" date="2020-04" db="EMBL/GenBank/DDBJ databases">
        <authorList>
            <consortium name="NCBI Genome Project"/>
        </authorList>
    </citation>
    <scope>NUCLEOTIDE SEQUENCE</scope>
    <source>
        <strain evidence="3">CBS 781.70</strain>
    </source>
</reference>
<organism evidence="1">
    <name type="scientific">Eremomyces bilateralis CBS 781.70</name>
    <dbReference type="NCBI Taxonomy" id="1392243"/>
    <lineage>
        <taxon>Eukaryota</taxon>
        <taxon>Fungi</taxon>
        <taxon>Dikarya</taxon>
        <taxon>Ascomycota</taxon>
        <taxon>Pezizomycotina</taxon>
        <taxon>Dothideomycetes</taxon>
        <taxon>Dothideomycetes incertae sedis</taxon>
        <taxon>Eremomycetales</taxon>
        <taxon>Eremomycetaceae</taxon>
        <taxon>Eremomyces</taxon>
    </lineage>
</organism>
<keyword evidence="2" id="KW-1185">Reference proteome</keyword>
<dbReference type="AlphaFoldDB" id="A0A6G1FV94"/>
<evidence type="ECO:0000313" key="1">
    <source>
        <dbReference type="EMBL" id="KAF1809569.1"/>
    </source>
</evidence>
<accession>A0A6G1FV94</accession>
<gene>
    <name evidence="1 3" type="ORF">P152DRAFT_461253</name>
</gene>
<evidence type="ECO:0000313" key="3">
    <source>
        <dbReference type="RefSeq" id="XP_033531200.1"/>
    </source>
</evidence>
<reference evidence="3" key="3">
    <citation type="submission" date="2025-04" db="UniProtKB">
        <authorList>
            <consortium name="RefSeq"/>
        </authorList>
    </citation>
    <scope>IDENTIFICATION</scope>
    <source>
        <strain evidence="3">CBS 781.70</strain>
    </source>
</reference>
<proteinExistence type="predicted"/>
<dbReference type="GeneID" id="54420653"/>
<dbReference type="Proteomes" id="UP000504638">
    <property type="component" value="Unplaced"/>
</dbReference>
<protein>
    <submittedName>
        <fullName evidence="1 3">Uncharacterized protein</fullName>
    </submittedName>
</protein>
<reference evidence="1 3" key="1">
    <citation type="submission" date="2020-01" db="EMBL/GenBank/DDBJ databases">
        <authorList>
            <consortium name="DOE Joint Genome Institute"/>
            <person name="Haridas S."/>
            <person name="Albert R."/>
            <person name="Binder M."/>
            <person name="Bloem J."/>
            <person name="Labutti K."/>
            <person name="Salamov A."/>
            <person name="Andreopoulos B."/>
            <person name="Baker S.E."/>
            <person name="Barry K."/>
            <person name="Bills G."/>
            <person name="Bluhm B.H."/>
            <person name="Cannon C."/>
            <person name="Castanera R."/>
            <person name="Culley D.E."/>
            <person name="Daum C."/>
            <person name="Ezra D."/>
            <person name="Gonzalez J.B."/>
            <person name="Henrissat B."/>
            <person name="Kuo A."/>
            <person name="Liang C."/>
            <person name="Lipzen A."/>
            <person name="Lutzoni F."/>
            <person name="Magnuson J."/>
            <person name="Mondo S."/>
            <person name="Nolan M."/>
            <person name="Ohm R."/>
            <person name="Pangilinan J."/>
            <person name="Park H.-J."/>
            <person name="Ramirez L."/>
            <person name="Alfaro M."/>
            <person name="Sun H."/>
            <person name="Tritt A."/>
            <person name="Yoshinaga Y."/>
            <person name="Zwiers L.-H."/>
            <person name="Turgeon B.G."/>
            <person name="Goodwin S.B."/>
            <person name="Spatafora J.W."/>
            <person name="Crous P.W."/>
            <person name="Grigoriev I.V."/>
        </authorList>
    </citation>
    <scope>NUCLEOTIDE SEQUENCE</scope>
    <source>
        <strain evidence="1 3">CBS 781.70</strain>
    </source>
</reference>
<evidence type="ECO:0000313" key="2">
    <source>
        <dbReference type="Proteomes" id="UP000504638"/>
    </source>
</evidence>
<name>A0A6G1FV94_9PEZI</name>
<sequence>METVPDITATLPCNSDSCSASPMRMFLTYTQGCHLNDQTQGNRIRTKHIKMSLSTTMPITSMS</sequence>